<dbReference type="GO" id="GO:0009313">
    <property type="term" value="P:oligosaccharide catabolic process"/>
    <property type="evidence" value="ECO:0007669"/>
    <property type="project" value="TreeGrafter"/>
</dbReference>
<dbReference type="SUPFAM" id="SSF51445">
    <property type="entry name" value="(Trans)glycosidases"/>
    <property type="match status" value="1"/>
</dbReference>
<dbReference type="PANTHER" id="PTHR10357">
    <property type="entry name" value="ALPHA-AMYLASE FAMILY MEMBER"/>
    <property type="match status" value="1"/>
</dbReference>
<reference evidence="6" key="1">
    <citation type="submission" date="2019-07" db="EMBL/GenBank/DDBJ databases">
        <title>Complete genome sequences of three Mycoplasma sp. 1220 strains.</title>
        <authorList>
            <person name="Grozner D."/>
            <person name="Forro B."/>
            <person name="Kovacs A.B."/>
            <person name="Marton S."/>
            <person name="Banyai K."/>
            <person name="Kreizinger Z."/>
            <person name="Sulyok K.M."/>
            <person name="Gyuranecz M."/>
        </authorList>
    </citation>
    <scope>NUCLEOTIDE SEQUENCE [LARGE SCALE GENOMIC DNA]</scope>
    <source>
        <strain evidence="6">MYCAV93</strain>
    </source>
</reference>
<dbReference type="OrthoDB" id="9805159at2"/>
<sequence length="545" mass="63588">MKTIKLEDRVIYQIFPRSFYDSNNDGDGDLKGITAKLDYIKELGCNAIWLCPIYDTNFVDAGYDVLDYKNVWSKFGTLEDFKEMTTKAREKGIDIIMDIVLNHVSNEHDWFKKACESVENKEHNYFIWREKLSTEEQKAMSIFGGSAWEFVPSVNKYYFHLFAKEQVDLNWAHPDTIKAMSSVIDFWYNLGVRGFRFDAIKHIAKTFDNIDSNPAFAWCEGAVEYLKEFNKVALRGKEDAFILGESSGINVEETIKYGSGKDKVSDNFYNFCWWWIGWGRTGRNGYDANWNYRNFAKQFKEFQENDQIKPWMITNFLSNHDTSRSVSRWGSETFFRKESAKTHALLLMSAKGIPCIYYGEEIGLLNNIFSKREEFMDCDIHNGFAELVDQKKIYSESEMLKWCNINSRDSGRAIMQWDNSINSGFNTGAKTWIKNCNRALEINVENDKKDPESIFNFYKTLINLRTEKFHDLFINGTAKVNLQKDGAIEVIRELNGQTMYFYINMTANELNFERVNGQLILSSYSDNKNSEKYLRPYESIMILKG</sequence>
<name>A0A5B8JA19_9MOLU</name>
<evidence type="ECO:0000256" key="3">
    <source>
        <dbReference type="RuleBase" id="RU361134"/>
    </source>
</evidence>
<comment type="catalytic activity">
    <reaction evidence="3">
        <text>Endohydrolysis of (1-&gt;4)-alpha-D-glucosidic linkages in polysaccharides containing three or more (1-&gt;4)-alpha-linked D-glucose units.</text>
        <dbReference type="EC" id="3.2.1.1"/>
    </reaction>
</comment>
<evidence type="ECO:0000313" key="5">
    <source>
        <dbReference type="EMBL" id="QDY88126.1"/>
    </source>
</evidence>
<dbReference type="PRINTS" id="PR00110">
    <property type="entry name" value="ALPHAAMYLASE"/>
</dbReference>
<dbReference type="InterPro" id="IPR006046">
    <property type="entry name" value="Alpha_amylase"/>
</dbReference>
<dbReference type="GO" id="GO:0043169">
    <property type="term" value="F:cation binding"/>
    <property type="evidence" value="ECO:0007669"/>
    <property type="project" value="InterPro"/>
</dbReference>
<comment type="similarity">
    <text evidence="1 2">Belongs to the glycosyl hydrolase 13 family.</text>
</comment>
<dbReference type="Proteomes" id="UP000317512">
    <property type="component" value="Chromosome"/>
</dbReference>
<evidence type="ECO:0000313" key="6">
    <source>
        <dbReference type="Proteomes" id="UP000317512"/>
    </source>
</evidence>
<evidence type="ECO:0000256" key="1">
    <source>
        <dbReference type="ARBA" id="ARBA00008061"/>
    </source>
</evidence>
<dbReference type="InterPro" id="IPR045857">
    <property type="entry name" value="O16G_dom_2"/>
</dbReference>
<accession>A0A5B8JA19</accession>
<dbReference type="Pfam" id="PF00128">
    <property type="entry name" value="Alpha-amylase"/>
    <property type="match status" value="1"/>
</dbReference>
<protein>
    <recommendedName>
        <fullName evidence="3">Alpha-amylase</fullName>
        <ecNumber evidence="3">3.2.1.1</ecNumber>
    </recommendedName>
</protein>
<dbReference type="GO" id="GO:0004556">
    <property type="term" value="F:alpha-amylase activity"/>
    <property type="evidence" value="ECO:0007669"/>
    <property type="project" value="UniProtKB-UniRule"/>
</dbReference>
<keyword evidence="3" id="KW-0378">Hydrolase</keyword>
<proteinExistence type="inferred from homology"/>
<dbReference type="EC" id="3.2.1.1" evidence="3"/>
<keyword evidence="3" id="KW-0119">Carbohydrate metabolism</keyword>
<evidence type="ECO:0000256" key="2">
    <source>
        <dbReference type="RuleBase" id="RU003615"/>
    </source>
</evidence>
<dbReference type="AlphaFoldDB" id="A0A5B8JA19"/>
<dbReference type="EMBL" id="CP041663">
    <property type="protein sequence ID" value="QDY88126.1"/>
    <property type="molecule type" value="Genomic_DNA"/>
</dbReference>
<dbReference type="Gene3D" id="3.20.20.80">
    <property type="entry name" value="Glycosidases"/>
    <property type="match status" value="1"/>
</dbReference>
<evidence type="ECO:0000259" key="4">
    <source>
        <dbReference type="SMART" id="SM00642"/>
    </source>
</evidence>
<gene>
    <name evidence="5" type="ORF">FOY43_00385</name>
</gene>
<dbReference type="PANTHER" id="PTHR10357:SF179">
    <property type="entry name" value="NEUTRAL AND BASIC AMINO ACID TRANSPORT PROTEIN RBAT"/>
    <property type="match status" value="1"/>
</dbReference>
<dbReference type="InterPro" id="IPR006047">
    <property type="entry name" value="GH13_cat_dom"/>
</dbReference>
<dbReference type="Gene3D" id="3.90.400.10">
    <property type="entry name" value="Oligo-1,6-glucosidase, Domain 2"/>
    <property type="match status" value="1"/>
</dbReference>
<organism evidence="5 6">
    <name type="scientific">Mycoplasma anserisalpingitidis</name>
    <dbReference type="NCBI Taxonomy" id="519450"/>
    <lineage>
        <taxon>Bacteria</taxon>
        <taxon>Bacillati</taxon>
        <taxon>Mycoplasmatota</taxon>
        <taxon>Mollicutes</taxon>
        <taxon>Mycoplasmataceae</taxon>
        <taxon>Mycoplasma</taxon>
    </lineage>
</organism>
<dbReference type="SMART" id="SM00642">
    <property type="entry name" value="Aamy"/>
    <property type="match status" value="1"/>
</dbReference>
<dbReference type="RefSeq" id="WP_146308497.1">
    <property type="nucleotide sequence ID" value="NZ_CP041663.1"/>
</dbReference>
<keyword evidence="3" id="KW-0326">Glycosidase</keyword>
<feature type="domain" description="Glycosyl hydrolase family 13 catalytic" evidence="4">
    <location>
        <begin position="13"/>
        <end position="412"/>
    </location>
</feature>
<dbReference type="InterPro" id="IPR017853">
    <property type="entry name" value="GH"/>
</dbReference>